<keyword evidence="3" id="KW-1185">Reference proteome</keyword>
<reference evidence="2 3" key="1">
    <citation type="submission" date="2019-03" db="EMBL/GenBank/DDBJ databases">
        <authorList>
            <person name="Kim M.K.M."/>
        </authorList>
    </citation>
    <scope>NUCLEOTIDE SEQUENCE [LARGE SCALE GENOMIC DNA]</scope>
    <source>
        <strain evidence="2 3">17J68-15</strain>
    </source>
</reference>
<gene>
    <name evidence="2" type="ORF">E0486_17550</name>
</gene>
<dbReference type="Proteomes" id="UP000295164">
    <property type="component" value="Unassembled WGS sequence"/>
</dbReference>
<evidence type="ECO:0000313" key="2">
    <source>
        <dbReference type="EMBL" id="TCZ65299.1"/>
    </source>
</evidence>
<dbReference type="PROSITE" id="PS51257">
    <property type="entry name" value="PROKAR_LIPOPROTEIN"/>
    <property type="match status" value="1"/>
</dbReference>
<dbReference type="EMBL" id="SKFH01000050">
    <property type="protein sequence ID" value="TCZ65299.1"/>
    <property type="molecule type" value="Genomic_DNA"/>
</dbReference>
<accession>A0A4R4DRU1</accession>
<dbReference type="RefSeq" id="WP_131854212.1">
    <property type="nucleotide sequence ID" value="NZ_SKFH01000050.1"/>
</dbReference>
<sequence>MRSVLPITVLAVVLVACGPGNGHPEAKDTVSLGPVAADTPRRVPPAAPAPGKDTDTVAPADSPQLRGLRAGDTLRSPARIEGTARGTWYFEGQFVLKLYDSLNRLLALIPARATTDWMTEEYVPFRGVLEWKKYSGRGMLVLEADNPSGDEERAKRLKVGVWLK</sequence>
<evidence type="ECO:0000313" key="3">
    <source>
        <dbReference type="Proteomes" id="UP000295164"/>
    </source>
</evidence>
<dbReference type="OrthoDB" id="7629918at2"/>
<comment type="caution">
    <text evidence="2">The sequence shown here is derived from an EMBL/GenBank/DDBJ whole genome shotgun (WGS) entry which is preliminary data.</text>
</comment>
<proteinExistence type="predicted"/>
<name>A0A4R4DRU1_9BACT</name>
<dbReference type="AlphaFoldDB" id="A0A4R4DRU1"/>
<organism evidence="2 3">
    <name type="scientific">Flaviaesturariibacter aridisoli</name>
    <dbReference type="NCBI Taxonomy" id="2545761"/>
    <lineage>
        <taxon>Bacteria</taxon>
        <taxon>Pseudomonadati</taxon>
        <taxon>Bacteroidota</taxon>
        <taxon>Chitinophagia</taxon>
        <taxon>Chitinophagales</taxon>
        <taxon>Chitinophagaceae</taxon>
        <taxon>Flaviaestuariibacter</taxon>
    </lineage>
</organism>
<feature type="region of interest" description="Disordered" evidence="1">
    <location>
        <begin position="23"/>
        <end position="68"/>
    </location>
</feature>
<evidence type="ECO:0000256" key="1">
    <source>
        <dbReference type="SAM" id="MobiDB-lite"/>
    </source>
</evidence>
<protein>
    <submittedName>
        <fullName evidence="2">Uncharacterized protein</fullName>
    </submittedName>
</protein>